<accession>A0AAV4JD45</accession>
<gene>
    <name evidence="1" type="ORF">ElyMa_003309100</name>
</gene>
<dbReference type="AlphaFoldDB" id="A0AAV4JD45"/>
<dbReference type="SUPFAM" id="SSF49777">
    <property type="entry name" value="PEBP-like"/>
    <property type="match status" value="1"/>
</dbReference>
<reference evidence="1 2" key="1">
    <citation type="journal article" date="2021" name="Elife">
        <title>Chloroplast acquisition without the gene transfer in kleptoplastic sea slugs, Plakobranchus ocellatus.</title>
        <authorList>
            <person name="Maeda T."/>
            <person name="Takahashi S."/>
            <person name="Yoshida T."/>
            <person name="Shimamura S."/>
            <person name="Takaki Y."/>
            <person name="Nagai Y."/>
            <person name="Toyoda A."/>
            <person name="Suzuki Y."/>
            <person name="Arimoto A."/>
            <person name="Ishii H."/>
            <person name="Satoh N."/>
            <person name="Nishiyama T."/>
            <person name="Hasebe M."/>
            <person name="Maruyama T."/>
            <person name="Minagawa J."/>
            <person name="Obokata J."/>
            <person name="Shigenobu S."/>
        </authorList>
    </citation>
    <scope>NUCLEOTIDE SEQUENCE [LARGE SCALE GENOMIC DNA]</scope>
</reference>
<organism evidence="1 2">
    <name type="scientific">Elysia marginata</name>
    <dbReference type="NCBI Taxonomy" id="1093978"/>
    <lineage>
        <taxon>Eukaryota</taxon>
        <taxon>Metazoa</taxon>
        <taxon>Spiralia</taxon>
        <taxon>Lophotrochozoa</taxon>
        <taxon>Mollusca</taxon>
        <taxon>Gastropoda</taxon>
        <taxon>Heterobranchia</taxon>
        <taxon>Euthyneura</taxon>
        <taxon>Panpulmonata</taxon>
        <taxon>Sacoglossa</taxon>
        <taxon>Placobranchoidea</taxon>
        <taxon>Plakobranchidae</taxon>
        <taxon>Elysia</taxon>
    </lineage>
</organism>
<protein>
    <submittedName>
        <fullName evidence="1">Uncharacterized protein</fullName>
    </submittedName>
</protein>
<evidence type="ECO:0000313" key="2">
    <source>
        <dbReference type="Proteomes" id="UP000762676"/>
    </source>
</evidence>
<comment type="caution">
    <text evidence="1">The sequence shown here is derived from an EMBL/GenBank/DDBJ whole genome shotgun (WGS) entry which is preliminary data.</text>
</comment>
<dbReference type="Gene3D" id="3.90.280.10">
    <property type="entry name" value="PEBP-like"/>
    <property type="match status" value="1"/>
</dbReference>
<proteinExistence type="predicted"/>
<sequence>MSRILVTNDTATIQAAVSNTQVLNVTFSRPASDLHDSQVVRPWLGSAAGLLINSAYVYQVYEQTGRIPIATAQQATQQTVAEGMVGTSSPLGAFYLSSLFQKLNSYYDRELKFASIMEMYPDPYGSSRLTDFFVSSDQCPQFYSQLPPIPYTLLAVDATSIVSDNDNAVDTNLTVHWLVANIFNSDFTTGSELVSYTPPTPADANKHVTLMFIVFAQSTPVDPSALGQLCPDAPSMCQLNVTDLISTWNLGDIVGVNWLTAMEDGFSIKVRCLPVNVVTGIGSVGIGTYDRLR</sequence>
<dbReference type="Proteomes" id="UP000762676">
    <property type="component" value="Unassembled WGS sequence"/>
</dbReference>
<evidence type="ECO:0000313" key="1">
    <source>
        <dbReference type="EMBL" id="GFS20265.1"/>
    </source>
</evidence>
<dbReference type="InterPro" id="IPR036610">
    <property type="entry name" value="PEBP-like_sf"/>
</dbReference>
<name>A0AAV4JD45_9GAST</name>
<keyword evidence="2" id="KW-1185">Reference proteome</keyword>
<dbReference type="EMBL" id="BMAT01006803">
    <property type="protein sequence ID" value="GFS20265.1"/>
    <property type="molecule type" value="Genomic_DNA"/>
</dbReference>